<gene>
    <name evidence="13" type="ORF">BOTBODRAFT_173783</name>
</gene>
<keyword evidence="6 11" id="KW-1133">Transmembrane helix</keyword>
<evidence type="ECO:0000256" key="3">
    <source>
        <dbReference type="ARBA" id="ARBA00022443"/>
    </source>
</evidence>
<evidence type="ECO:0000256" key="2">
    <source>
        <dbReference type="ARBA" id="ARBA00009739"/>
    </source>
</evidence>
<feature type="region of interest" description="Disordered" evidence="10">
    <location>
        <begin position="153"/>
        <end position="175"/>
    </location>
</feature>
<evidence type="ECO:0000256" key="9">
    <source>
        <dbReference type="PROSITE-ProRule" id="PRU00192"/>
    </source>
</evidence>
<organism evidence="13 14">
    <name type="scientific">Botryobasidium botryosum (strain FD-172 SS1)</name>
    <dbReference type="NCBI Taxonomy" id="930990"/>
    <lineage>
        <taxon>Eukaryota</taxon>
        <taxon>Fungi</taxon>
        <taxon>Dikarya</taxon>
        <taxon>Basidiomycota</taxon>
        <taxon>Agaricomycotina</taxon>
        <taxon>Agaricomycetes</taxon>
        <taxon>Cantharellales</taxon>
        <taxon>Botryobasidiaceae</taxon>
        <taxon>Botryobasidium</taxon>
    </lineage>
</organism>
<evidence type="ECO:0000256" key="7">
    <source>
        <dbReference type="ARBA" id="ARBA00023016"/>
    </source>
</evidence>
<evidence type="ECO:0000256" key="5">
    <source>
        <dbReference type="ARBA" id="ARBA00022692"/>
    </source>
</evidence>
<dbReference type="SMART" id="SM00326">
    <property type="entry name" value="SH3"/>
    <property type="match status" value="1"/>
</dbReference>
<dbReference type="Pfam" id="PF00018">
    <property type="entry name" value="SH3_1"/>
    <property type="match status" value="1"/>
</dbReference>
<evidence type="ECO:0000256" key="11">
    <source>
        <dbReference type="SAM" id="Phobius"/>
    </source>
</evidence>
<keyword evidence="5 11" id="KW-0812">Transmembrane</keyword>
<dbReference type="PROSITE" id="PS50002">
    <property type="entry name" value="SH3"/>
    <property type="match status" value="1"/>
</dbReference>
<feature type="transmembrane region" description="Helical" evidence="11">
    <location>
        <begin position="110"/>
        <end position="131"/>
    </location>
</feature>
<comment type="subcellular location">
    <subcellularLocation>
        <location evidence="1">Cell membrane</location>
        <topology evidence="1">Multi-pass membrane protein</topology>
    </subcellularLocation>
</comment>
<feature type="compositionally biased region" description="Polar residues" evidence="10">
    <location>
        <begin position="249"/>
        <end position="277"/>
    </location>
</feature>
<proteinExistence type="inferred from homology"/>
<keyword evidence="3 9" id="KW-0728">SH3 domain</keyword>
<dbReference type="InParanoid" id="A0A067MIV6"/>
<feature type="compositionally biased region" description="Polar residues" evidence="10">
    <location>
        <begin position="164"/>
        <end position="173"/>
    </location>
</feature>
<sequence length="350" mass="37001">MPPRPGNSQGLDFRPVLTHYLFLVTFILAIIGWIAAFIGQAVTTAIYGNQFVGTLWFSIWVQICVIAGTLYTLASDSIGMHRVQISIFAAVALVFAVEGVNAGIFNTHPALQLMAVGWLLLAVVDIIWILYFTSEEDSLMYDLFSRLGTGSFTPPSRSGRRRTINTGRSSGAVSNGIGPGGGYGYANPDLGGGMIKNEEAATLRTPPARSPSLGIPGSERGVVGSPMTMGTMGLSAGPGLAGMGMPTAHPSSGGTQSPRNGSPTTPLMSGTRGSMMQETMSGTEGTIEPEVYNYKAKAMYAYSASPDDPNEISFNKGDVLDIVDSAGKWWQARAEDGRTGIAPSNYLQLI</sequence>
<reference evidence="14" key="1">
    <citation type="journal article" date="2014" name="Proc. Natl. Acad. Sci. U.S.A.">
        <title>Extensive sampling of basidiomycete genomes demonstrates inadequacy of the white-rot/brown-rot paradigm for wood decay fungi.</title>
        <authorList>
            <person name="Riley R."/>
            <person name="Salamov A.A."/>
            <person name="Brown D.W."/>
            <person name="Nagy L.G."/>
            <person name="Floudas D."/>
            <person name="Held B.W."/>
            <person name="Levasseur A."/>
            <person name="Lombard V."/>
            <person name="Morin E."/>
            <person name="Otillar R."/>
            <person name="Lindquist E.A."/>
            <person name="Sun H."/>
            <person name="LaButti K.M."/>
            <person name="Schmutz J."/>
            <person name="Jabbour D."/>
            <person name="Luo H."/>
            <person name="Baker S.E."/>
            <person name="Pisabarro A.G."/>
            <person name="Walton J.D."/>
            <person name="Blanchette R.A."/>
            <person name="Henrissat B."/>
            <person name="Martin F."/>
            <person name="Cullen D."/>
            <person name="Hibbett D.S."/>
            <person name="Grigoriev I.V."/>
        </authorList>
    </citation>
    <scope>NUCLEOTIDE SEQUENCE [LARGE SCALE GENOMIC DNA]</scope>
    <source>
        <strain evidence="14">FD-172 SS1</strain>
    </source>
</reference>
<dbReference type="Gene3D" id="2.30.30.40">
    <property type="entry name" value="SH3 Domains"/>
    <property type="match status" value="1"/>
</dbReference>
<dbReference type="HOGENOM" id="CLU_043316_0_0_1"/>
<evidence type="ECO:0000313" key="14">
    <source>
        <dbReference type="Proteomes" id="UP000027195"/>
    </source>
</evidence>
<feature type="transmembrane region" description="Helical" evidence="11">
    <location>
        <begin position="85"/>
        <end position="104"/>
    </location>
</feature>
<feature type="transmembrane region" description="Helical" evidence="11">
    <location>
        <begin position="54"/>
        <end position="73"/>
    </location>
</feature>
<dbReference type="AlphaFoldDB" id="A0A067MIV6"/>
<dbReference type="OrthoDB" id="25408at2759"/>
<keyword evidence="8 11" id="KW-0472">Membrane</keyword>
<dbReference type="InterPro" id="IPR035522">
    <property type="entry name" value="Sho1_SH3"/>
</dbReference>
<feature type="region of interest" description="Disordered" evidence="10">
    <location>
        <begin position="245"/>
        <end position="277"/>
    </location>
</feature>
<dbReference type="Proteomes" id="UP000027195">
    <property type="component" value="Unassembled WGS sequence"/>
</dbReference>
<dbReference type="STRING" id="930990.A0A067MIV6"/>
<evidence type="ECO:0000259" key="12">
    <source>
        <dbReference type="PROSITE" id="PS50002"/>
    </source>
</evidence>
<feature type="domain" description="SH3" evidence="12">
    <location>
        <begin position="291"/>
        <end position="350"/>
    </location>
</feature>
<name>A0A067MIV6_BOTB1</name>
<dbReference type="InterPro" id="IPR001452">
    <property type="entry name" value="SH3_domain"/>
</dbReference>
<keyword evidence="7" id="KW-0346">Stress response</keyword>
<dbReference type="CDD" id="cd11855">
    <property type="entry name" value="SH3_Sho1p"/>
    <property type="match status" value="1"/>
</dbReference>
<feature type="transmembrane region" description="Helical" evidence="11">
    <location>
        <begin position="20"/>
        <end position="42"/>
    </location>
</feature>
<keyword evidence="4" id="KW-1003">Cell membrane</keyword>
<comment type="similarity">
    <text evidence="2">Belongs to the SHO1 family.</text>
</comment>
<evidence type="ECO:0000256" key="8">
    <source>
        <dbReference type="ARBA" id="ARBA00023136"/>
    </source>
</evidence>
<evidence type="ECO:0000256" key="10">
    <source>
        <dbReference type="SAM" id="MobiDB-lite"/>
    </source>
</evidence>
<evidence type="ECO:0000256" key="4">
    <source>
        <dbReference type="ARBA" id="ARBA00022475"/>
    </source>
</evidence>
<dbReference type="InterPro" id="IPR036028">
    <property type="entry name" value="SH3-like_dom_sf"/>
</dbReference>
<keyword evidence="14" id="KW-1185">Reference proteome</keyword>
<dbReference type="EMBL" id="KL198031">
    <property type="protein sequence ID" value="KDQ15708.1"/>
    <property type="molecule type" value="Genomic_DNA"/>
</dbReference>
<protein>
    <recommendedName>
        <fullName evidence="12">SH3 domain-containing protein</fullName>
    </recommendedName>
</protein>
<accession>A0A067MIV6</accession>
<dbReference type="GO" id="GO:0005886">
    <property type="term" value="C:plasma membrane"/>
    <property type="evidence" value="ECO:0007669"/>
    <property type="project" value="UniProtKB-SubCell"/>
</dbReference>
<evidence type="ECO:0000256" key="1">
    <source>
        <dbReference type="ARBA" id="ARBA00004651"/>
    </source>
</evidence>
<dbReference type="SUPFAM" id="SSF50044">
    <property type="entry name" value="SH3-domain"/>
    <property type="match status" value="1"/>
</dbReference>
<evidence type="ECO:0000313" key="13">
    <source>
        <dbReference type="EMBL" id="KDQ15708.1"/>
    </source>
</evidence>
<evidence type="ECO:0000256" key="6">
    <source>
        <dbReference type="ARBA" id="ARBA00022989"/>
    </source>
</evidence>
<dbReference type="PRINTS" id="PR00452">
    <property type="entry name" value="SH3DOMAIN"/>
</dbReference>